<sequence length="93" mass="10733">VLSFVKHLQHRRDPADKIEPGEQTKVSEPSCQEQKGYHSVQKAPLLNTLPLDRRRWSAVLSIAPEKERNGRFPLDRRRWSAVLPVAPEKERNG</sequence>
<feature type="compositionally biased region" description="Basic and acidic residues" evidence="1">
    <location>
        <begin position="11"/>
        <end position="22"/>
    </location>
</feature>
<feature type="region of interest" description="Disordered" evidence="1">
    <location>
        <begin position="1"/>
        <end position="38"/>
    </location>
</feature>
<feature type="non-terminal residue" evidence="2">
    <location>
        <position position="93"/>
    </location>
</feature>
<comment type="caution">
    <text evidence="2">The sequence shown here is derived from an EMBL/GenBank/DDBJ whole genome shotgun (WGS) entry which is preliminary data.</text>
</comment>
<feature type="compositionally biased region" description="Polar residues" evidence="1">
    <location>
        <begin position="24"/>
        <end position="33"/>
    </location>
</feature>
<feature type="non-terminal residue" evidence="2">
    <location>
        <position position="1"/>
    </location>
</feature>
<dbReference type="AlphaFoldDB" id="A0AAV7L3D2"/>
<dbReference type="EMBL" id="JANPWB010000016">
    <property type="protein sequence ID" value="KAJ1083838.1"/>
    <property type="molecule type" value="Genomic_DNA"/>
</dbReference>
<organism evidence="2 3">
    <name type="scientific">Pleurodeles waltl</name>
    <name type="common">Iberian ribbed newt</name>
    <dbReference type="NCBI Taxonomy" id="8319"/>
    <lineage>
        <taxon>Eukaryota</taxon>
        <taxon>Metazoa</taxon>
        <taxon>Chordata</taxon>
        <taxon>Craniata</taxon>
        <taxon>Vertebrata</taxon>
        <taxon>Euteleostomi</taxon>
        <taxon>Amphibia</taxon>
        <taxon>Batrachia</taxon>
        <taxon>Caudata</taxon>
        <taxon>Salamandroidea</taxon>
        <taxon>Salamandridae</taxon>
        <taxon>Pleurodelinae</taxon>
        <taxon>Pleurodeles</taxon>
    </lineage>
</organism>
<gene>
    <name evidence="2" type="ORF">NDU88_003993</name>
</gene>
<keyword evidence="3" id="KW-1185">Reference proteome</keyword>
<evidence type="ECO:0000313" key="3">
    <source>
        <dbReference type="Proteomes" id="UP001066276"/>
    </source>
</evidence>
<evidence type="ECO:0000256" key="1">
    <source>
        <dbReference type="SAM" id="MobiDB-lite"/>
    </source>
</evidence>
<proteinExistence type="predicted"/>
<protein>
    <submittedName>
        <fullName evidence="2">Uncharacterized protein</fullName>
    </submittedName>
</protein>
<reference evidence="2" key="1">
    <citation type="journal article" date="2022" name="bioRxiv">
        <title>Sequencing and chromosome-scale assembly of the giantPleurodeles waltlgenome.</title>
        <authorList>
            <person name="Brown T."/>
            <person name="Elewa A."/>
            <person name="Iarovenko S."/>
            <person name="Subramanian E."/>
            <person name="Araus A.J."/>
            <person name="Petzold A."/>
            <person name="Susuki M."/>
            <person name="Suzuki K.-i.T."/>
            <person name="Hayashi T."/>
            <person name="Toyoda A."/>
            <person name="Oliveira C."/>
            <person name="Osipova E."/>
            <person name="Leigh N.D."/>
            <person name="Simon A."/>
            <person name="Yun M.H."/>
        </authorList>
    </citation>
    <scope>NUCLEOTIDE SEQUENCE</scope>
    <source>
        <strain evidence="2">20211129_DDA</strain>
        <tissue evidence="2">Liver</tissue>
    </source>
</reference>
<evidence type="ECO:0000313" key="2">
    <source>
        <dbReference type="EMBL" id="KAJ1083838.1"/>
    </source>
</evidence>
<name>A0AAV7L3D2_PLEWA</name>
<accession>A0AAV7L3D2</accession>
<dbReference type="Proteomes" id="UP001066276">
    <property type="component" value="Chromosome 12"/>
</dbReference>